<comment type="caution">
    <text evidence="5">The sequence shown here is derived from an EMBL/GenBank/DDBJ whole genome shotgun (WGS) entry which is preliminary data.</text>
</comment>
<dbReference type="GO" id="GO:0022625">
    <property type="term" value="C:cytosolic large ribosomal subunit"/>
    <property type="evidence" value="ECO:0007669"/>
    <property type="project" value="TreeGrafter"/>
</dbReference>
<name>A0A0F9VGL6_9ZZZZ</name>
<dbReference type="InterPro" id="IPR000456">
    <property type="entry name" value="Ribosomal_bL17"/>
</dbReference>
<keyword evidence="3" id="KW-0687">Ribonucleoprotein</keyword>
<dbReference type="InterPro" id="IPR047859">
    <property type="entry name" value="Ribosomal_bL17_CS"/>
</dbReference>
<dbReference type="GO" id="GO:0006412">
    <property type="term" value="P:translation"/>
    <property type="evidence" value="ECO:0007669"/>
    <property type="project" value="InterPro"/>
</dbReference>
<dbReference type="EMBL" id="LAZR01000539">
    <property type="protein sequence ID" value="KKN64938.1"/>
    <property type="molecule type" value="Genomic_DNA"/>
</dbReference>
<evidence type="ECO:0000256" key="4">
    <source>
        <dbReference type="SAM" id="MobiDB-lite"/>
    </source>
</evidence>
<sequence length="195" mass="21754">MRHRVDGKKLNRTTSHRKALWRNMAAALLQHGAIRTTEPKAKQLRRFVEKLITTAKRGTLHARRQVIATLVDRDIFDDEGQKLDQTIVQKLFNEIAPRYADRPGGYTRIIHLAERRIGDASKQVLLQLVEEEGVGPAAKPSGTSRRKKQAEKRRQAASAVAVAEPQAPDQPPADDAVEADEASEATDAPDQQKED</sequence>
<evidence type="ECO:0000256" key="1">
    <source>
        <dbReference type="ARBA" id="ARBA00008777"/>
    </source>
</evidence>
<feature type="compositionally biased region" description="Low complexity" evidence="4">
    <location>
        <begin position="156"/>
        <end position="167"/>
    </location>
</feature>
<dbReference type="GO" id="GO:0003735">
    <property type="term" value="F:structural constituent of ribosome"/>
    <property type="evidence" value="ECO:0007669"/>
    <property type="project" value="InterPro"/>
</dbReference>
<dbReference type="AlphaFoldDB" id="A0A0F9VGL6"/>
<accession>A0A0F9VGL6</accession>
<evidence type="ECO:0008006" key="6">
    <source>
        <dbReference type="Google" id="ProtNLM"/>
    </source>
</evidence>
<dbReference type="NCBIfam" id="TIGR00059">
    <property type="entry name" value="L17"/>
    <property type="match status" value="1"/>
</dbReference>
<protein>
    <recommendedName>
        <fullName evidence="6">50S ribosomal protein L17</fullName>
    </recommendedName>
</protein>
<feature type="region of interest" description="Disordered" evidence="4">
    <location>
        <begin position="134"/>
        <end position="195"/>
    </location>
</feature>
<dbReference type="InterPro" id="IPR036373">
    <property type="entry name" value="Ribosomal_bL17_sf"/>
</dbReference>
<evidence type="ECO:0000256" key="2">
    <source>
        <dbReference type="ARBA" id="ARBA00022980"/>
    </source>
</evidence>
<reference evidence="5" key="1">
    <citation type="journal article" date="2015" name="Nature">
        <title>Complex archaea that bridge the gap between prokaryotes and eukaryotes.</title>
        <authorList>
            <person name="Spang A."/>
            <person name="Saw J.H."/>
            <person name="Jorgensen S.L."/>
            <person name="Zaremba-Niedzwiedzka K."/>
            <person name="Martijn J."/>
            <person name="Lind A.E."/>
            <person name="van Eijk R."/>
            <person name="Schleper C."/>
            <person name="Guy L."/>
            <person name="Ettema T.J."/>
        </authorList>
    </citation>
    <scope>NUCLEOTIDE SEQUENCE</scope>
</reference>
<keyword evidence="2" id="KW-0689">Ribosomal protein</keyword>
<dbReference type="PANTHER" id="PTHR14413:SF16">
    <property type="entry name" value="LARGE RIBOSOMAL SUBUNIT PROTEIN BL17M"/>
    <property type="match status" value="1"/>
</dbReference>
<dbReference type="HAMAP" id="MF_01368">
    <property type="entry name" value="Ribosomal_bL17"/>
    <property type="match status" value="1"/>
</dbReference>
<gene>
    <name evidence="5" type="ORF">LCGC14_0486350</name>
</gene>
<dbReference type="Pfam" id="PF01196">
    <property type="entry name" value="Ribosomal_L17"/>
    <property type="match status" value="1"/>
</dbReference>
<dbReference type="PROSITE" id="PS01167">
    <property type="entry name" value="RIBOSOMAL_L17"/>
    <property type="match status" value="1"/>
</dbReference>
<evidence type="ECO:0000256" key="3">
    <source>
        <dbReference type="ARBA" id="ARBA00023274"/>
    </source>
</evidence>
<proteinExistence type="inferred from homology"/>
<organism evidence="5">
    <name type="scientific">marine sediment metagenome</name>
    <dbReference type="NCBI Taxonomy" id="412755"/>
    <lineage>
        <taxon>unclassified sequences</taxon>
        <taxon>metagenomes</taxon>
        <taxon>ecological metagenomes</taxon>
    </lineage>
</organism>
<dbReference type="SUPFAM" id="SSF64263">
    <property type="entry name" value="Prokaryotic ribosomal protein L17"/>
    <property type="match status" value="1"/>
</dbReference>
<feature type="compositionally biased region" description="Acidic residues" evidence="4">
    <location>
        <begin position="175"/>
        <end position="184"/>
    </location>
</feature>
<dbReference type="PANTHER" id="PTHR14413">
    <property type="entry name" value="RIBOSOMAL PROTEIN L17"/>
    <property type="match status" value="1"/>
</dbReference>
<dbReference type="Gene3D" id="3.90.1030.10">
    <property type="entry name" value="Ribosomal protein L17"/>
    <property type="match status" value="1"/>
</dbReference>
<evidence type="ECO:0000313" key="5">
    <source>
        <dbReference type="EMBL" id="KKN64938.1"/>
    </source>
</evidence>
<comment type="similarity">
    <text evidence="1">Belongs to the bacterial ribosomal protein bL17 family.</text>
</comment>